<keyword evidence="1" id="KW-0812">Transmembrane</keyword>
<dbReference type="Proteomes" id="UP000663846">
    <property type="component" value="Unassembled WGS sequence"/>
</dbReference>
<evidence type="ECO:0000313" key="2">
    <source>
        <dbReference type="EMBL" id="CAE6426570.1"/>
    </source>
</evidence>
<dbReference type="EMBL" id="CAJMWS010000325">
    <property type="protein sequence ID" value="CAE6426570.1"/>
    <property type="molecule type" value="Genomic_DNA"/>
</dbReference>
<feature type="transmembrane region" description="Helical" evidence="1">
    <location>
        <begin position="7"/>
        <end position="25"/>
    </location>
</feature>
<feature type="transmembrane region" description="Helical" evidence="1">
    <location>
        <begin position="31"/>
        <end position="50"/>
    </location>
</feature>
<organism evidence="2 3">
    <name type="scientific">Rhizoctonia solani</name>
    <dbReference type="NCBI Taxonomy" id="456999"/>
    <lineage>
        <taxon>Eukaryota</taxon>
        <taxon>Fungi</taxon>
        <taxon>Dikarya</taxon>
        <taxon>Basidiomycota</taxon>
        <taxon>Agaricomycotina</taxon>
        <taxon>Agaricomycetes</taxon>
        <taxon>Cantharellales</taxon>
        <taxon>Ceratobasidiaceae</taxon>
        <taxon>Rhizoctonia</taxon>
    </lineage>
</organism>
<evidence type="ECO:0000256" key="1">
    <source>
        <dbReference type="SAM" id="Phobius"/>
    </source>
</evidence>
<keyword evidence="1" id="KW-0472">Membrane</keyword>
<accession>A0A8H2XH57</accession>
<protein>
    <submittedName>
        <fullName evidence="2">Uncharacterized protein</fullName>
    </submittedName>
</protein>
<keyword evidence="1" id="KW-1133">Transmembrane helix</keyword>
<dbReference type="AlphaFoldDB" id="A0A8H2XH57"/>
<gene>
    <name evidence="2" type="ORF">RDB_LOCUS99525</name>
</gene>
<reference evidence="2" key="1">
    <citation type="submission" date="2021-01" db="EMBL/GenBank/DDBJ databases">
        <authorList>
            <person name="Kaushik A."/>
        </authorList>
    </citation>
    <scope>NUCLEOTIDE SEQUENCE</scope>
    <source>
        <strain evidence="2">AG1-1C</strain>
    </source>
</reference>
<name>A0A8H2XH57_9AGAM</name>
<proteinExistence type="predicted"/>
<comment type="caution">
    <text evidence="2">The sequence shown here is derived from an EMBL/GenBank/DDBJ whole genome shotgun (WGS) entry which is preliminary data.</text>
</comment>
<sequence length="216" mass="23766">MCLFKIAAFSFGVVFSLTLLTGNLIISPIALWSVCALAIGTLVLSAIWRLRISMLATHYDASDVEVTQLLIEPIRSKFGPRNVEPESIVCSVTCRLNDAPSYCTPLEILNRLSSEIGTLHDHEIQATFATFVAGPDGNCAFITSPCTTPPTYTIQIFVYKEETIVYDVAAYNPSGTPSSLILSPDLPHIPDRDLTELIKYCEAAIMESNMREMELL</sequence>
<evidence type="ECO:0000313" key="3">
    <source>
        <dbReference type="Proteomes" id="UP000663846"/>
    </source>
</evidence>